<comment type="caution">
    <text evidence="4">The sequence shown here is derived from an EMBL/GenBank/DDBJ whole genome shotgun (WGS) entry which is preliminary data.</text>
</comment>
<dbReference type="EMBL" id="SDAM02000068">
    <property type="protein sequence ID" value="KAH6832515.1"/>
    <property type="molecule type" value="Genomic_DNA"/>
</dbReference>
<dbReference type="FunFam" id="3.30.420.10:FF:000054">
    <property type="entry name" value="Werner Syndrome-like exonuclease"/>
    <property type="match status" value="1"/>
</dbReference>
<evidence type="ECO:0000313" key="5">
    <source>
        <dbReference type="Proteomes" id="UP001190926"/>
    </source>
</evidence>
<dbReference type="GO" id="GO:0005737">
    <property type="term" value="C:cytoplasm"/>
    <property type="evidence" value="ECO:0007669"/>
    <property type="project" value="TreeGrafter"/>
</dbReference>
<dbReference type="AlphaFoldDB" id="A0AAD4JG84"/>
<dbReference type="Gene3D" id="3.30.420.10">
    <property type="entry name" value="Ribonuclease H-like superfamily/Ribonuclease H"/>
    <property type="match status" value="1"/>
</dbReference>
<keyword evidence="5" id="KW-1185">Reference proteome</keyword>
<feature type="domain" description="3'-5' exonuclease" evidence="3">
    <location>
        <begin position="27"/>
        <end position="205"/>
    </location>
</feature>
<organism evidence="4 5">
    <name type="scientific">Perilla frutescens var. hirtella</name>
    <name type="common">Perilla citriodora</name>
    <name type="synonym">Perilla setoyensis</name>
    <dbReference type="NCBI Taxonomy" id="608512"/>
    <lineage>
        <taxon>Eukaryota</taxon>
        <taxon>Viridiplantae</taxon>
        <taxon>Streptophyta</taxon>
        <taxon>Embryophyta</taxon>
        <taxon>Tracheophyta</taxon>
        <taxon>Spermatophyta</taxon>
        <taxon>Magnoliopsida</taxon>
        <taxon>eudicotyledons</taxon>
        <taxon>Gunneridae</taxon>
        <taxon>Pentapetalae</taxon>
        <taxon>asterids</taxon>
        <taxon>lamiids</taxon>
        <taxon>Lamiales</taxon>
        <taxon>Lamiaceae</taxon>
        <taxon>Nepetoideae</taxon>
        <taxon>Elsholtzieae</taxon>
        <taxon>Perilla</taxon>
    </lineage>
</organism>
<dbReference type="SUPFAM" id="SSF53098">
    <property type="entry name" value="Ribonuclease H-like"/>
    <property type="match status" value="1"/>
</dbReference>
<dbReference type="GO" id="GO:0003676">
    <property type="term" value="F:nucleic acid binding"/>
    <property type="evidence" value="ECO:0007669"/>
    <property type="project" value="InterPro"/>
</dbReference>
<dbReference type="PANTHER" id="PTHR13620">
    <property type="entry name" value="3-5 EXONUCLEASE"/>
    <property type="match status" value="1"/>
</dbReference>
<gene>
    <name evidence="4" type="ORF">C2S53_008187</name>
</gene>
<dbReference type="InterPro" id="IPR036397">
    <property type="entry name" value="RNaseH_sf"/>
</dbReference>
<proteinExistence type="predicted"/>
<evidence type="ECO:0000259" key="3">
    <source>
        <dbReference type="SMART" id="SM00474"/>
    </source>
</evidence>
<dbReference type="InterPro" id="IPR002562">
    <property type="entry name" value="3'-5'_exonuclease_dom"/>
</dbReference>
<dbReference type="CDD" id="cd06141">
    <property type="entry name" value="WRN_exo"/>
    <property type="match status" value="1"/>
</dbReference>
<dbReference type="Pfam" id="PF01612">
    <property type="entry name" value="DNA_pol_A_exo1"/>
    <property type="match status" value="1"/>
</dbReference>
<dbReference type="GO" id="GO:0006139">
    <property type="term" value="P:nucleobase-containing compound metabolic process"/>
    <property type="evidence" value="ECO:0007669"/>
    <property type="project" value="InterPro"/>
</dbReference>
<dbReference type="InterPro" id="IPR012337">
    <property type="entry name" value="RNaseH-like_sf"/>
</dbReference>
<accession>A0AAD4JG84</accession>
<dbReference type="SMART" id="SM00474">
    <property type="entry name" value="35EXOc"/>
    <property type="match status" value="1"/>
</dbReference>
<evidence type="ECO:0000256" key="1">
    <source>
        <dbReference type="ARBA" id="ARBA00022722"/>
    </source>
</evidence>
<evidence type="ECO:0000313" key="4">
    <source>
        <dbReference type="EMBL" id="KAH6832515.1"/>
    </source>
</evidence>
<name>A0AAD4JG84_PERFH</name>
<dbReference type="InterPro" id="IPR051132">
    <property type="entry name" value="3-5_Exonuclease_domain"/>
</dbReference>
<keyword evidence="2" id="KW-0378">Hydrolase</keyword>
<dbReference type="GO" id="GO:0008408">
    <property type="term" value="F:3'-5' exonuclease activity"/>
    <property type="evidence" value="ECO:0007669"/>
    <property type="project" value="InterPro"/>
</dbReference>
<dbReference type="Proteomes" id="UP001190926">
    <property type="component" value="Unassembled WGS sequence"/>
</dbReference>
<dbReference type="GO" id="GO:0005634">
    <property type="term" value="C:nucleus"/>
    <property type="evidence" value="ECO:0007669"/>
    <property type="project" value="TreeGrafter"/>
</dbReference>
<sequence>MAPSESSNMYVVTFFDDNILTTVTHDPEVVSEWISEVEFIHRRRLHRLIVGLDVEWVPSFDRRCRSPVATLQLCVGRRCLIYQISRSPCIPQTLADFLLNESYTFTGVGVESDLEKLENDYGIGGEARCVDLGKVAAIEYGRKALKNVGLKGLASVVLEREMEKPQHVTLSRWDNWCLTEEQVHYASVDAFVSFEIGRILGAWDY</sequence>
<keyword evidence="1" id="KW-0540">Nuclease</keyword>
<reference evidence="4 5" key="1">
    <citation type="journal article" date="2021" name="Nat. Commun.">
        <title>Incipient diploidization of the medicinal plant Perilla within 10,000 years.</title>
        <authorList>
            <person name="Zhang Y."/>
            <person name="Shen Q."/>
            <person name="Leng L."/>
            <person name="Zhang D."/>
            <person name="Chen S."/>
            <person name="Shi Y."/>
            <person name="Ning Z."/>
            <person name="Chen S."/>
        </authorList>
    </citation>
    <scope>NUCLEOTIDE SEQUENCE [LARGE SCALE GENOMIC DNA]</scope>
    <source>
        <strain evidence="5">cv. PC099</strain>
    </source>
</reference>
<evidence type="ECO:0000256" key="2">
    <source>
        <dbReference type="ARBA" id="ARBA00022801"/>
    </source>
</evidence>
<dbReference type="PANTHER" id="PTHR13620:SF105">
    <property type="entry name" value="OS01G0737700 PROTEIN"/>
    <property type="match status" value="1"/>
</dbReference>
<protein>
    <recommendedName>
        <fullName evidence="3">3'-5' exonuclease domain-containing protein</fullName>
    </recommendedName>
</protein>